<protein>
    <submittedName>
        <fullName evidence="1">Uncharacterized protein</fullName>
    </submittedName>
</protein>
<evidence type="ECO:0000313" key="1">
    <source>
        <dbReference type="EMBL" id="RHW72683.1"/>
    </source>
</evidence>
<dbReference type="EMBL" id="QSBY01000004">
    <property type="protein sequence ID" value="RHW72683.1"/>
    <property type="molecule type" value="Genomic_DNA"/>
</dbReference>
<accession>A0A3L6L7M1</accession>
<name>A0A3L6L7M1_9TRYP</name>
<proteinExistence type="predicted"/>
<evidence type="ECO:0000313" key="2">
    <source>
        <dbReference type="Proteomes" id="UP000266743"/>
    </source>
</evidence>
<reference evidence="1 2" key="1">
    <citation type="submission" date="2018-09" db="EMBL/GenBank/DDBJ databases">
        <title>whole genome sequence of T. equiperdum IVM-t1 strain.</title>
        <authorList>
            <person name="Suganuma K."/>
        </authorList>
    </citation>
    <scope>NUCLEOTIDE SEQUENCE [LARGE SCALE GENOMIC DNA]</scope>
    <source>
        <strain evidence="1 2">IVM-t1</strain>
    </source>
</reference>
<dbReference type="Proteomes" id="UP000266743">
    <property type="component" value="Chromosome 4"/>
</dbReference>
<comment type="caution">
    <text evidence="1">The sequence shown here is derived from an EMBL/GenBank/DDBJ whole genome shotgun (WGS) entry which is preliminary data.</text>
</comment>
<dbReference type="AlphaFoldDB" id="A0A3L6L7M1"/>
<organism evidence="1 2">
    <name type="scientific">Trypanosoma brucei equiperdum</name>
    <dbReference type="NCBI Taxonomy" id="630700"/>
    <lineage>
        <taxon>Eukaryota</taxon>
        <taxon>Discoba</taxon>
        <taxon>Euglenozoa</taxon>
        <taxon>Kinetoplastea</taxon>
        <taxon>Metakinetoplastina</taxon>
        <taxon>Trypanosomatida</taxon>
        <taxon>Trypanosomatidae</taxon>
        <taxon>Trypanosoma</taxon>
    </lineage>
</organism>
<sequence length="706" mass="80588">MSAVSSPKQSQHSDVKFPEIVPRMDEAMDEVKEEAQVEREEVEEEFHLPVCFRMHYDALPYPRTNVFRGPSTYRLHSQIVLPFIKPLSSATVGELVSRFTARAFKCYPELSDFVVEALYPCFQGTTTSGDNVFIGHLSDRIVVKEHAASPLLSFLAPTTPGKTAVYDLFTLWRGTKTRCGSAQMPVLAPICHNADMKNGGRQQENAMIYTWPNVSLSEIPYPLKHRCPLTKLPPLFSSGEEGGLCDGLPAVHSRLNPEQRKLLDQLVGFESEERHARSSILEDEGVSWRSFREWELDARRRTVVLLRLKSRDASKVPLCGLEEFNVPEFPRTYPVDTVPLISPEKMVKLEKVKEYSIDTVWLSRAFARYEKRQSCDTNDTQPQPLPSKLRECNGNAVASSAQLGENIDNSVDKGDESDEMDELIDQFADFRRDLLMLERKEFRSLTAGFRLILERQREFEEEYMKEIMADELRGTDVLDAESYEAPYDSQNVNGAWTCVARMSASPQDYSANLPNGCAASSPVPPSTCASPAKVVKEVELVGDSPKFPSYEKRECDIGVKAVTCPDFEDGIPYRKILTDKEARVRAALDTIERIDSQWSEPMWLKVGKRRVEHCEADVRRKLYADEVARRCDICICQRQDVEHMKEKKRLALVRAFEPIVEGEEEDRMAIYEEEERWRSLLLSLCLRGVVLLKTFRPQRWGWDDDV</sequence>
<gene>
    <name evidence="1" type="ORF">DPX39_040026000</name>
</gene>